<sequence>MSDLHPLSVSFPDLLRGLLDGTLPEHAGWAGLADFSPQTLVRRGYELAGDPQDVHLYEQSVSLACRRRSLSLLCKLYYNGSEPMGVGFSVGKGLRLNTLLKQYQALRGLDDLARGPLELFFFDEERRDGAVILEGTTVVRFDQGCSRSAYRVVTLERDPPASCGLPVIATATVRHTMHHYPLPQGAESPGQRPANRGLTRLLKGRLS</sequence>
<evidence type="ECO:0000256" key="1">
    <source>
        <dbReference type="SAM" id="MobiDB-lite"/>
    </source>
</evidence>
<dbReference type="Proteomes" id="UP001155059">
    <property type="component" value="Unassembled WGS sequence"/>
</dbReference>
<dbReference type="RefSeq" id="WP_268265204.1">
    <property type="nucleotide sequence ID" value="NZ_JALQCW010000023.1"/>
</dbReference>
<organism evidence="2 3">
    <name type="scientific">Pseudomonas morbosilactucae</name>
    <dbReference type="NCBI Taxonomy" id="2938197"/>
    <lineage>
        <taxon>Bacteria</taxon>
        <taxon>Pseudomonadati</taxon>
        <taxon>Pseudomonadota</taxon>
        <taxon>Gammaproteobacteria</taxon>
        <taxon>Pseudomonadales</taxon>
        <taxon>Pseudomonadaceae</taxon>
        <taxon>Pseudomonas</taxon>
    </lineage>
</organism>
<dbReference type="AlphaFoldDB" id="A0A9X1YUK1"/>
<dbReference type="EMBL" id="JALQCW010000023">
    <property type="protein sequence ID" value="MCK9798330.1"/>
    <property type="molecule type" value="Genomic_DNA"/>
</dbReference>
<accession>A0A9X1YUK1</accession>
<comment type="caution">
    <text evidence="2">The sequence shown here is derived from an EMBL/GenBank/DDBJ whole genome shotgun (WGS) entry which is preliminary data.</text>
</comment>
<evidence type="ECO:0000313" key="2">
    <source>
        <dbReference type="EMBL" id="MCK9798330.1"/>
    </source>
</evidence>
<evidence type="ECO:0000313" key="3">
    <source>
        <dbReference type="Proteomes" id="UP001155059"/>
    </source>
</evidence>
<reference evidence="2 3" key="2">
    <citation type="journal article" date="2023" name="Plant Pathol.">
        <title>Dismantling and reorganizing Pseudomonas marginalis sensu#lato.</title>
        <authorList>
            <person name="Sawada H."/>
            <person name="Fujikawa T."/>
            <person name="Satou M."/>
        </authorList>
    </citation>
    <scope>NUCLEOTIDE SEQUENCE [LARGE SCALE GENOMIC DNA]</scope>
    <source>
        <strain evidence="2 3">MAFF 302030</strain>
    </source>
</reference>
<protein>
    <submittedName>
        <fullName evidence="2">Uncharacterized protein</fullName>
    </submittedName>
</protein>
<feature type="region of interest" description="Disordered" evidence="1">
    <location>
        <begin position="180"/>
        <end position="207"/>
    </location>
</feature>
<gene>
    <name evidence="2" type="ORF">M1B34_11485</name>
</gene>
<proteinExistence type="predicted"/>
<reference evidence="2 3" key="1">
    <citation type="journal article" date="2022" name="Int. J. Syst. Evol. Microbiol.">
        <title>Pseudomonas aegrilactucae sp. nov. and Pseudomonas morbosilactucae sp. nov., pathogens causing bacterial rot of lettuce in Japan.</title>
        <authorList>
            <person name="Sawada H."/>
            <person name="Fujikawa T."/>
            <person name="Satou M."/>
        </authorList>
    </citation>
    <scope>NUCLEOTIDE SEQUENCE [LARGE SCALE GENOMIC DNA]</scope>
    <source>
        <strain evidence="2 3">MAFF 302030</strain>
    </source>
</reference>
<name>A0A9X1YUK1_9PSED</name>